<gene>
    <name evidence="2" type="ORF">SapgrDRAFT_3447</name>
</gene>
<accession>J0P5B4</accession>
<dbReference type="NCBIfam" id="TIGR04191">
    <property type="entry name" value="YphP_YqiW"/>
    <property type="match status" value="1"/>
</dbReference>
<dbReference type="EMBL" id="JH719942">
    <property type="protein sequence ID" value="EJF55084.1"/>
    <property type="molecule type" value="Genomic_DNA"/>
</dbReference>
<dbReference type="OrthoDB" id="9793981at2"/>
<dbReference type="PANTHER" id="PTHR40052:SF2">
    <property type="entry name" value="BACILLIREDOXIN BRXA"/>
    <property type="match status" value="1"/>
</dbReference>
<protein>
    <recommendedName>
        <fullName evidence="4">Bacillithiol system oxidoreductase, YphP/YqiW family</fullName>
    </recommendedName>
</protein>
<proteinExistence type="inferred from homology"/>
<sequence>MYPEHLTIPMAKDLTDHGFKGLETAEDVKAILGQKSGTALVVVNSVCGCAAGNARPGVKLALAQASKQPTEAITVFAGVHKEAVDTARQFMLPYPPSSPSVGLFKDGKLVHFLERHHIEGSTAEMIAANLKAAIERFCD</sequence>
<dbReference type="Gene3D" id="3.40.30.10">
    <property type="entry name" value="Glutaredoxin"/>
    <property type="match status" value="1"/>
</dbReference>
<dbReference type="AlphaFoldDB" id="J0P5B4"/>
<comment type="similarity">
    <text evidence="1">Belongs to the bacilliredoxin family.</text>
</comment>
<dbReference type="PANTHER" id="PTHR40052">
    <property type="entry name" value="UPF0403 PROTEIN YQIW-RELATED"/>
    <property type="match status" value="1"/>
</dbReference>
<evidence type="ECO:0000313" key="3">
    <source>
        <dbReference type="Proteomes" id="UP000005113"/>
    </source>
</evidence>
<dbReference type="Proteomes" id="UP000005113">
    <property type="component" value="Unassembled WGS sequence"/>
</dbReference>
<evidence type="ECO:0008006" key="4">
    <source>
        <dbReference type="Google" id="ProtNLM"/>
    </source>
</evidence>
<dbReference type="InterPro" id="IPR009474">
    <property type="entry name" value="BrxB/BrxA"/>
</dbReference>
<evidence type="ECO:0000313" key="2">
    <source>
        <dbReference type="EMBL" id="EJF55084.1"/>
    </source>
</evidence>
<evidence type="ECO:0000256" key="1">
    <source>
        <dbReference type="ARBA" id="ARBA00038305"/>
    </source>
</evidence>
<dbReference type="Pfam" id="PF06491">
    <property type="entry name" value="Disulph_isomer"/>
    <property type="match status" value="1"/>
</dbReference>
<organism evidence="2 3">
    <name type="scientific">Saprospira grandis DSM 2844</name>
    <dbReference type="NCBI Taxonomy" id="694433"/>
    <lineage>
        <taxon>Bacteria</taxon>
        <taxon>Pseudomonadati</taxon>
        <taxon>Bacteroidota</taxon>
        <taxon>Saprospiria</taxon>
        <taxon>Saprospirales</taxon>
        <taxon>Saprospiraceae</taxon>
        <taxon>Saprospira</taxon>
    </lineage>
</organism>
<name>J0P5B4_9BACT</name>
<dbReference type="RefSeq" id="WP_002661110.1">
    <property type="nucleotide sequence ID" value="NZ_JH719942.1"/>
</dbReference>
<reference evidence="3" key="1">
    <citation type="journal article" date="2012" name="Stand. Genomic Sci.">
        <title>Permanent draft genome sequence of the gliding predator Saprospira grandis strain Sa g1 (= HR1).</title>
        <authorList>
            <person name="Mavromatis K."/>
            <person name="Chertkov O."/>
            <person name="Lapidus A."/>
            <person name="Nolan M."/>
            <person name="Lucas S."/>
            <person name="Tice H."/>
            <person name="Del Rio T.G."/>
            <person name="Cheng J.F."/>
            <person name="Han C."/>
            <person name="Tapia R."/>
            <person name="Bruce D."/>
            <person name="Goodwin L.A."/>
            <person name="Pitluck S."/>
            <person name="Huntemann M."/>
            <person name="Liolios K."/>
            <person name="Pagani I."/>
            <person name="Ivanova N."/>
            <person name="Mikhailova N."/>
            <person name="Pati A."/>
            <person name="Chen A."/>
            <person name="Palaniappan K."/>
            <person name="Land M."/>
            <person name="Brambilla E.M."/>
            <person name="Rohde M."/>
            <person name="Spring S."/>
            <person name="Goker M."/>
            <person name="Detter J.C."/>
            <person name="Bristow J."/>
            <person name="Eisen J.A."/>
            <person name="Markowitz V."/>
            <person name="Hugenholtz P."/>
            <person name="Kyrpides N.C."/>
            <person name="Klenk H.P."/>
            <person name="Woyke T."/>
        </authorList>
    </citation>
    <scope>NUCLEOTIDE SEQUENCE [LARGE SCALE GENOMIC DNA]</scope>
    <source>
        <strain evidence="3">DSM 2844</strain>
    </source>
</reference>
<dbReference type="HOGENOM" id="CLU_132521_0_0_10"/>